<dbReference type="GO" id="GO:0016740">
    <property type="term" value="F:transferase activity"/>
    <property type="evidence" value="ECO:0007669"/>
    <property type="project" value="UniProtKB-KW"/>
</dbReference>
<gene>
    <name evidence="2" type="ORF">HNS28_05985</name>
    <name evidence="1" type="ORF">RY67_198</name>
</gene>
<dbReference type="Gene3D" id="3.40.50.2000">
    <property type="entry name" value="Glycogen Phosphorylase B"/>
    <property type="match status" value="2"/>
</dbReference>
<evidence type="ECO:0000313" key="1">
    <source>
        <dbReference type="EMBL" id="ALE08274.1"/>
    </source>
</evidence>
<dbReference type="EMBL" id="JABNND010000011">
    <property type="protein sequence ID" value="NQX51009.1"/>
    <property type="molecule type" value="Genomic_DNA"/>
</dbReference>
<dbReference type="PANTHER" id="PTHR12526">
    <property type="entry name" value="GLYCOSYLTRANSFERASE"/>
    <property type="match status" value="1"/>
</dbReference>
<dbReference type="SUPFAM" id="SSF53756">
    <property type="entry name" value="UDP-Glycosyltransferase/glycogen phosphorylase"/>
    <property type="match status" value="1"/>
</dbReference>
<sequence>MGESICFVMPTMDGGGGERVVSILSGEFARSGCDVTLFLTNSTHTAYALDKRVHVDTSCAESDPNFLDQIKAIRAKMRAMPNTVFISFMDDQNLFTLIAGIGMRNRIIISQRNDPHRAFGKRRLVRAIHPWLYALADCVVFQTQDALEYYPKYAAGKYRVILNPLNNSMLPRYEGERSKRVVTVCRLNEQKNLPLAIDAFAEFRTRFRDYTFEIYGEGALENELKRYAVSRGVGDSVHFCGFRKDVHACIFDAAMFVISSDFEGLSNSMIEAIALGIPTIATDCPIGGARMVIDNGVNGYLVPVRNKERMVTAMCSIAGDTGVQERFSKAGVRLRERLSVDSISKQWLSAIKEK</sequence>
<evidence type="ECO:0000313" key="4">
    <source>
        <dbReference type="Proteomes" id="UP000551316"/>
    </source>
</evidence>
<accession>A0A0M4MCN2</accession>
<evidence type="ECO:0000313" key="3">
    <source>
        <dbReference type="Proteomes" id="UP000067206"/>
    </source>
</evidence>
<dbReference type="AlphaFoldDB" id="A0A0M4MCN2"/>
<proteinExistence type="predicted"/>
<organism evidence="1 3">
    <name type="scientific">Bifidobacterium longum subsp. infantis</name>
    <dbReference type="NCBI Taxonomy" id="1682"/>
    <lineage>
        <taxon>Bacteria</taxon>
        <taxon>Bacillati</taxon>
        <taxon>Actinomycetota</taxon>
        <taxon>Actinomycetes</taxon>
        <taxon>Bifidobacteriales</taxon>
        <taxon>Bifidobacteriaceae</taxon>
        <taxon>Bifidobacterium</taxon>
    </lineage>
</organism>
<dbReference type="Proteomes" id="UP000067206">
    <property type="component" value="Chromosome"/>
</dbReference>
<dbReference type="EMBL" id="CP010411">
    <property type="protein sequence ID" value="ALE08274.1"/>
    <property type="molecule type" value="Genomic_DNA"/>
</dbReference>
<reference evidence="2 4" key="2">
    <citation type="submission" date="2020-05" db="EMBL/GenBank/DDBJ databases">
        <title>Draft Genome Sequence of Bifidobacterium longum subsp. Infantis BI-G201, a Commercialization Strain.</title>
        <authorList>
            <person name="Song J."/>
            <person name="Xu Y."/>
            <person name="Han D."/>
            <person name="Teng Q."/>
            <person name="Jiang D."/>
            <person name="Liu Q."/>
        </authorList>
    </citation>
    <scope>NUCLEOTIDE SEQUENCE [LARGE SCALE GENOMIC DNA]</scope>
    <source>
        <strain evidence="2 4">BI-G201</strain>
    </source>
</reference>
<dbReference type="Proteomes" id="UP000551316">
    <property type="component" value="Unassembled WGS sequence"/>
</dbReference>
<name>A0A0M4MCN2_BIFLI</name>
<dbReference type="RefSeq" id="WP_050496300.1">
    <property type="nucleotide sequence ID" value="NZ_BCYF01000095.1"/>
</dbReference>
<reference evidence="1 3" key="1">
    <citation type="submission" date="2014-12" db="EMBL/GenBank/DDBJ databases">
        <title>Complete genome sequence of Bifidobacterium longum subsp. infantis BT1.</title>
        <authorList>
            <person name="Kim J.F."/>
            <person name="Kwak M.-J."/>
        </authorList>
    </citation>
    <scope>NUCLEOTIDE SEQUENCE [LARGE SCALE GENOMIC DNA]</scope>
    <source>
        <strain evidence="1 3">BT1</strain>
    </source>
</reference>
<evidence type="ECO:0000313" key="2">
    <source>
        <dbReference type="EMBL" id="NQX51009.1"/>
    </source>
</evidence>
<dbReference type="PATRIC" id="fig|1682.24.peg.196"/>
<keyword evidence="1" id="KW-0808">Transferase</keyword>
<protein>
    <submittedName>
        <fullName evidence="1">Glycosyl transferase group 1</fullName>
    </submittedName>
    <submittedName>
        <fullName evidence="2">Glycosyltransferase</fullName>
    </submittedName>
</protein>
<dbReference type="Pfam" id="PF13692">
    <property type="entry name" value="Glyco_trans_1_4"/>
    <property type="match status" value="1"/>
</dbReference>